<keyword evidence="3" id="KW-1185">Reference proteome</keyword>
<organism evidence="2 3">
    <name type="scientific">Novispirillum itersonii</name>
    <name type="common">Aquaspirillum itersonii</name>
    <dbReference type="NCBI Taxonomy" id="189"/>
    <lineage>
        <taxon>Bacteria</taxon>
        <taxon>Pseudomonadati</taxon>
        <taxon>Pseudomonadota</taxon>
        <taxon>Alphaproteobacteria</taxon>
        <taxon>Rhodospirillales</taxon>
        <taxon>Novispirillaceae</taxon>
        <taxon>Novispirillum</taxon>
    </lineage>
</organism>
<name>A0A7W9ZEY6_NOVIT</name>
<evidence type="ECO:0000259" key="1">
    <source>
        <dbReference type="Pfam" id="PF07484"/>
    </source>
</evidence>
<dbReference type="EMBL" id="JACIIX010000005">
    <property type="protein sequence ID" value="MBB6210248.1"/>
    <property type="molecule type" value="Genomic_DNA"/>
</dbReference>
<sequence>MQIRQYQALYSLFGTAFGGDGQTTFGLPDLRGRAILGAKTFQGPNTTPGVRGYVSGTERATLTAAMTPNHGHRVHGTSAEGTVVPMGGAVLASAAFPPTSPGLTAMVYDGAGTTIPKPSVLNAGSVSTVGGGLPHENMQPFLVSNPCVCISGIYPTRP</sequence>
<proteinExistence type="predicted"/>
<dbReference type="SUPFAM" id="SSF88874">
    <property type="entry name" value="Receptor-binding domain of short tail fibre protein gp12"/>
    <property type="match status" value="1"/>
</dbReference>
<dbReference type="InterPro" id="IPR037053">
    <property type="entry name" value="Phage_tail_collar_dom_sf"/>
</dbReference>
<dbReference type="AlphaFoldDB" id="A0A7W9ZEY6"/>
<dbReference type="Proteomes" id="UP000544872">
    <property type="component" value="Unassembled WGS sequence"/>
</dbReference>
<dbReference type="Gene3D" id="3.90.1340.10">
    <property type="entry name" value="Phage tail collar domain"/>
    <property type="match status" value="1"/>
</dbReference>
<dbReference type="Pfam" id="PF07484">
    <property type="entry name" value="Collar"/>
    <property type="match status" value="1"/>
</dbReference>
<gene>
    <name evidence="2" type="ORF">FHS48_001663</name>
</gene>
<reference evidence="2 3" key="1">
    <citation type="submission" date="2020-08" db="EMBL/GenBank/DDBJ databases">
        <title>Genomic Encyclopedia of Type Strains, Phase IV (KMG-IV): sequencing the most valuable type-strain genomes for metagenomic binning, comparative biology and taxonomic classification.</title>
        <authorList>
            <person name="Goeker M."/>
        </authorList>
    </citation>
    <scope>NUCLEOTIDE SEQUENCE [LARGE SCALE GENOMIC DNA]</scope>
    <source>
        <strain evidence="2 3">DSM 11590</strain>
    </source>
</reference>
<feature type="domain" description="Phage tail collar" evidence="1">
    <location>
        <begin position="2"/>
        <end position="35"/>
    </location>
</feature>
<accession>A0A7W9ZEY6</accession>
<evidence type="ECO:0000313" key="3">
    <source>
        <dbReference type="Proteomes" id="UP000544872"/>
    </source>
</evidence>
<evidence type="ECO:0000313" key="2">
    <source>
        <dbReference type="EMBL" id="MBB6210248.1"/>
    </source>
</evidence>
<protein>
    <submittedName>
        <fullName evidence="2">Microcystin-dependent protein</fullName>
    </submittedName>
</protein>
<dbReference type="InterPro" id="IPR011083">
    <property type="entry name" value="Phage_tail_collar_dom"/>
</dbReference>
<comment type="caution">
    <text evidence="2">The sequence shown here is derived from an EMBL/GenBank/DDBJ whole genome shotgun (WGS) entry which is preliminary data.</text>
</comment>